<proteinExistence type="predicted"/>
<dbReference type="AlphaFoldDB" id="A0A5E7F656"/>
<sequence>MIYANQHLCSAQRTLTMRIMQKRNVSTVLRALLDRHGISPTELHRRTGVPQSTLSRILGGKIADPSDKHISRIAEYFRVSTDQLRGRVDVAPTKGAVRDEPHSELKDISLWDDDTPVDDDEVSIPFLREVELAAGSGRFVIEESEKASLRFGKRSLRHNGVQFDQAKCVTVRGNSMLPVLRDGATVGVNAGKCGIGDIVDGDLYAINHNGQLRVKQLYRLPSGIRLRSFNRDEHPDEDYSFLEIQEEQITILGHVFWWGMYAR</sequence>
<dbReference type="PANTHER" id="PTHR40661">
    <property type="match status" value="1"/>
</dbReference>
<dbReference type="GO" id="GO:0003677">
    <property type="term" value="F:DNA binding"/>
    <property type="evidence" value="ECO:0007669"/>
    <property type="project" value="UniProtKB-KW"/>
</dbReference>
<organism evidence="5 6">
    <name type="scientific">Pseudomonas fluorescens</name>
    <dbReference type="NCBI Taxonomy" id="294"/>
    <lineage>
        <taxon>Bacteria</taxon>
        <taxon>Pseudomonadati</taxon>
        <taxon>Pseudomonadota</taxon>
        <taxon>Gammaproteobacteria</taxon>
        <taxon>Pseudomonadales</taxon>
        <taxon>Pseudomonadaceae</taxon>
        <taxon>Pseudomonas</taxon>
    </lineage>
</organism>
<accession>A0A5E7F656</accession>
<gene>
    <name evidence="5" type="primary">prtR_1</name>
    <name evidence="5" type="ORF">PS691_05241</name>
</gene>
<dbReference type="Gene3D" id="2.10.109.10">
    <property type="entry name" value="Umud Fragment, subunit A"/>
    <property type="match status" value="1"/>
</dbReference>
<keyword evidence="1" id="KW-0805">Transcription regulation</keyword>
<evidence type="ECO:0000256" key="2">
    <source>
        <dbReference type="ARBA" id="ARBA00023125"/>
    </source>
</evidence>
<keyword evidence="3" id="KW-0804">Transcription</keyword>
<protein>
    <submittedName>
        <fullName evidence="5">HTH-type transcriptional regulator PrtR</fullName>
    </submittedName>
</protein>
<dbReference type="InterPro" id="IPR001387">
    <property type="entry name" value="Cro/C1-type_HTH"/>
</dbReference>
<dbReference type="CDD" id="cd00093">
    <property type="entry name" value="HTH_XRE"/>
    <property type="match status" value="1"/>
</dbReference>
<reference evidence="5 6" key="1">
    <citation type="submission" date="2019-09" db="EMBL/GenBank/DDBJ databases">
        <authorList>
            <person name="Chandra G."/>
            <person name="Truman W A."/>
        </authorList>
    </citation>
    <scope>NUCLEOTIDE SEQUENCE [LARGE SCALE GENOMIC DNA]</scope>
    <source>
        <strain evidence="5">PS691</strain>
    </source>
</reference>
<dbReference type="PANTHER" id="PTHR40661:SF2">
    <property type="entry name" value="HTH-TYPE TRANSCRIPTIONAL REGULATOR PRTR"/>
    <property type="match status" value="1"/>
</dbReference>
<dbReference type="InterPro" id="IPR036286">
    <property type="entry name" value="LexA/Signal_pep-like_sf"/>
</dbReference>
<dbReference type="Proteomes" id="UP000337909">
    <property type="component" value="Unassembled WGS sequence"/>
</dbReference>
<dbReference type="Gene3D" id="1.10.260.40">
    <property type="entry name" value="lambda repressor-like DNA-binding domains"/>
    <property type="match status" value="1"/>
</dbReference>
<dbReference type="SUPFAM" id="SSF51306">
    <property type="entry name" value="LexA/Signal peptidase"/>
    <property type="match status" value="1"/>
</dbReference>
<dbReference type="SMART" id="SM00530">
    <property type="entry name" value="HTH_XRE"/>
    <property type="match status" value="1"/>
</dbReference>
<evidence type="ECO:0000259" key="4">
    <source>
        <dbReference type="PROSITE" id="PS50943"/>
    </source>
</evidence>
<dbReference type="InterPro" id="IPR010982">
    <property type="entry name" value="Lambda_DNA-bd_dom_sf"/>
</dbReference>
<dbReference type="InterPro" id="IPR015927">
    <property type="entry name" value="Peptidase_S24_S26A/B/C"/>
</dbReference>
<dbReference type="Pfam" id="PF13443">
    <property type="entry name" value="HTH_26"/>
    <property type="match status" value="1"/>
</dbReference>
<dbReference type="EMBL" id="CABVHQ010000084">
    <property type="protein sequence ID" value="VVO34908.1"/>
    <property type="molecule type" value="Genomic_DNA"/>
</dbReference>
<dbReference type="InterPro" id="IPR039418">
    <property type="entry name" value="LexA-like"/>
</dbReference>
<evidence type="ECO:0000313" key="5">
    <source>
        <dbReference type="EMBL" id="VVO34908.1"/>
    </source>
</evidence>
<dbReference type="CDD" id="cd06529">
    <property type="entry name" value="S24_LexA-like"/>
    <property type="match status" value="1"/>
</dbReference>
<dbReference type="SUPFAM" id="SSF47413">
    <property type="entry name" value="lambda repressor-like DNA-binding domains"/>
    <property type="match status" value="1"/>
</dbReference>
<name>A0A5E7F656_PSEFL</name>
<dbReference type="Pfam" id="PF00717">
    <property type="entry name" value="Peptidase_S24"/>
    <property type="match status" value="1"/>
</dbReference>
<feature type="domain" description="HTH cro/C1-type" evidence="4">
    <location>
        <begin position="29"/>
        <end position="84"/>
    </location>
</feature>
<dbReference type="PROSITE" id="PS50943">
    <property type="entry name" value="HTH_CROC1"/>
    <property type="match status" value="1"/>
</dbReference>
<evidence type="ECO:0000256" key="1">
    <source>
        <dbReference type="ARBA" id="ARBA00023015"/>
    </source>
</evidence>
<evidence type="ECO:0000256" key="3">
    <source>
        <dbReference type="ARBA" id="ARBA00023163"/>
    </source>
</evidence>
<keyword evidence="2" id="KW-0238">DNA-binding</keyword>
<evidence type="ECO:0000313" key="6">
    <source>
        <dbReference type="Proteomes" id="UP000337909"/>
    </source>
</evidence>